<sequence>MWASALAPAIAVGSAFAQDAPAPPQATATMQTVDSADVDAPGRFVVYRINAYPTLRTPKVMVDDRLMFRPKQRTYAEMALPAGRHDIVVNWSKDTGWPDLAFVIDIKPGETKYLQISGSYTRGPTTGIATFEYEAGSMAYEVDPAKGAEDIRTCCKRLPLR</sequence>
<evidence type="ECO:0000256" key="1">
    <source>
        <dbReference type="SAM" id="SignalP"/>
    </source>
</evidence>
<reference evidence="3" key="1">
    <citation type="journal article" date="2019" name="Int. J. Syst. Evol. Microbiol.">
        <title>The Global Catalogue of Microorganisms (GCM) 10K type strain sequencing project: providing services to taxonomists for standard genome sequencing and annotation.</title>
        <authorList>
            <consortium name="The Broad Institute Genomics Platform"/>
            <consortium name="The Broad Institute Genome Sequencing Center for Infectious Disease"/>
            <person name="Wu L."/>
            <person name="Ma J."/>
        </authorList>
    </citation>
    <scope>NUCLEOTIDE SEQUENCE [LARGE SCALE GENOMIC DNA]</scope>
    <source>
        <strain evidence="3">JCM 18204</strain>
    </source>
</reference>
<comment type="caution">
    <text evidence="2">The sequence shown here is derived from an EMBL/GenBank/DDBJ whole genome shotgun (WGS) entry which is preliminary data.</text>
</comment>
<name>A0ABP9ATW5_9GAMM</name>
<dbReference type="RefSeq" id="WP_345302068.1">
    <property type="nucleotide sequence ID" value="NZ_BAABJE010000002.1"/>
</dbReference>
<feature type="chain" id="PRO_5046300266" description="DUF2846 domain-containing protein" evidence="1">
    <location>
        <begin position="18"/>
        <end position="161"/>
    </location>
</feature>
<evidence type="ECO:0000313" key="2">
    <source>
        <dbReference type="EMBL" id="GAA4786155.1"/>
    </source>
</evidence>
<keyword evidence="3" id="KW-1185">Reference proteome</keyword>
<organism evidence="2 3">
    <name type="scientific">Lysobacter hankyongensis</name>
    <dbReference type="NCBI Taxonomy" id="1176535"/>
    <lineage>
        <taxon>Bacteria</taxon>
        <taxon>Pseudomonadati</taxon>
        <taxon>Pseudomonadota</taxon>
        <taxon>Gammaproteobacteria</taxon>
        <taxon>Lysobacterales</taxon>
        <taxon>Lysobacteraceae</taxon>
        <taxon>Lysobacter</taxon>
    </lineage>
</organism>
<evidence type="ECO:0008006" key="4">
    <source>
        <dbReference type="Google" id="ProtNLM"/>
    </source>
</evidence>
<dbReference type="EMBL" id="BAABJE010000002">
    <property type="protein sequence ID" value="GAA4786155.1"/>
    <property type="molecule type" value="Genomic_DNA"/>
</dbReference>
<dbReference type="Proteomes" id="UP001499959">
    <property type="component" value="Unassembled WGS sequence"/>
</dbReference>
<proteinExistence type="predicted"/>
<feature type="signal peptide" evidence="1">
    <location>
        <begin position="1"/>
        <end position="17"/>
    </location>
</feature>
<evidence type="ECO:0000313" key="3">
    <source>
        <dbReference type="Proteomes" id="UP001499959"/>
    </source>
</evidence>
<accession>A0ABP9ATW5</accession>
<gene>
    <name evidence="2" type="ORF">GCM10023307_08600</name>
</gene>
<protein>
    <recommendedName>
        <fullName evidence="4">DUF2846 domain-containing protein</fullName>
    </recommendedName>
</protein>
<keyword evidence="1" id="KW-0732">Signal</keyword>